<keyword evidence="2 3" id="KW-0456">Lyase</keyword>
<organism evidence="4 5">
    <name type="scientific">Candidatus Fervidibacter sacchari</name>
    <dbReference type="NCBI Taxonomy" id="1448929"/>
    <lineage>
        <taxon>Bacteria</taxon>
        <taxon>Candidatus Fervidibacterota</taxon>
        <taxon>Candidatus Fervidibacter</taxon>
    </lineage>
</organism>
<comment type="caution">
    <text evidence="4">The sequence shown here is derived from an EMBL/GenBank/DDBJ whole genome shotgun (WGS) entry which is preliminary data.</text>
</comment>
<evidence type="ECO:0000313" key="5">
    <source>
        <dbReference type="Proteomes" id="UP001204798"/>
    </source>
</evidence>
<comment type="similarity">
    <text evidence="1 3">Belongs to the DapA family.</text>
</comment>
<dbReference type="PIRSF" id="PIRSF001365">
    <property type="entry name" value="DHDPS"/>
    <property type="match status" value="1"/>
</dbReference>
<dbReference type="EC" id="4.3.3.7" evidence="4"/>
<dbReference type="InterPro" id="IPR013785">
    <property type="entry name" value="Aldolase_TIM"/>
</dbReference>
<dbReference type="SUPFAM" id="SSF51569">
    <property type="entry name" value="Aldolase"/>
    <property type="match status" value="1"/>
</dbReference>
<reference evidence="4 5" key="1">
    <citation type="submission" date="2022-08" db="EMBL/GenBank/DDBJ databases">
        <title>Bacterial and archaeal communities from various locations to study Microbial Dark Matter (Phase II).</title>
        <authorList>
            <person name="Stepanauskas R."/>
        </authorList>
    </citation>
    <scope>NUCLEOTIDE SEQUENCE [LARGE SCALE GENOMIC DNA]</scope>
    <source>
        <strain evidence="4 5">PD1</strain>
    </source>
</reference>
<protein>
    <submittedName>
        <fullName evidence="4">4-hydroxy-tetrahydrodipicolinate synthase</fullName>
        <ecNumber evidence="4">4.3.3.7</ecNumber>
    </submittedName>
</protein>
<evidence type="ECO:0000256" key="1">
    <source>
        <dbReference type="ARBA" id="ARBA00007592"/>
    </source>
</evidence>
<evidence type="ECO:0000313" key="4">
    <source>
        <dbReference type="EMBL" id="MCS3917917.1"/>
    </source>
</evidence>
<sequence>MLSGIIPPVVTPFDENDEVDENGLRAVVRFMLEAGVHGLAVCGSTGEGHTLSPDETRHITEIAVEEVNSHISLISLHASRLTNHEFPIIVGIIANSTRQALQRAQAVRDLPVAALMVTPPHYLFTPSEAEMFAYFRSIAEETGLPVLVYNVVPWAYLSADALLRLMAETPNVIGVKQSAGDLHSLAWLLANLPEGKVVLTAVDDLLYPSFLLGAHGAIAGICTAAPKLSVQLWDAVKAGDHEKAADCHRRLLRLWQFLHAPNFPARVKAALTLQGVPAGRPRRPLQPLSEDEVKQLKSVLEVTLSV</sequence>
<evidence type="ECO:0000256" key="3">
    <source>
        <dbReference type="PIRNR" id="PIRNR001365"/>
    </source>
</evidence>
<evidence type="ECO:0000256" key="2">
    <source>
        <dbReference type="ARBA" id="ARBA00023239"/>
    </source>
</evidence>
<dbReference type="CDD" id="cd00408">
    <property type="entry name" value="DHDPS-like"/>
    <property type="match status" value="1"/>
</dbReference>
<accession>A0ABT2EIZ1</accession>
<dbReference type="Proteomes" id="UP001204798">
    <property type="component" value="Unassembled WGS sequence"/>
</dbReference>
<dbReference type="EMBL" id="JANUCP010000001">
    <property type="protein sequence ID" value="MCS3917917.1"/>
    <property type="molecule type" value="Genomic_DNA"/>
</dbReference>
<dbReference type="SMART" id="SM01130">
    <property type="entry name" value="DHDPS"/>
    <property type="match status" value="1"/>
</dbReference>
<dbReference type="PANTHER" id="PTHR12128">
    <property type="entry name" value="DIHYDRODIPICOLINATE SYNTHASE"/>
    <property type="match status" value="1"/>
</dbReference>
<dbReference type="Pfam" id="PF00701">
    <property type="entry name" value="DHDPS"/>
    <property type="match status" value="1"/>
</dbReference>
<proteinExistence type="inferred from homology"/>
<gene>
    <name evidence="4" type="ORF">M2350_000314</name>
</gene>
<dbReference type="Gene3D" id="3.20.20.70">
    <property type="entry name" value="Aldolase class I"/>
    <property type="match status" value="1"/>
</dbReference>
<name>A0ABT2EIZ1_9BACT</name>
<keyword evidence="5" id="KW-1185">Reference proteome</keyword>
<dbReference type="GO" id="GO:0008840">
    <property type="term" value="F:4-hydroxy-tetrahydrodipicolinate synthase activity"/>
    <property type="evidence" value="ECO:0007669"/>
    <property type="project" value="UniProtKB-EC"/>
</dbReference>
<dbReference type="PANTHER" id="PTHR12128:SF66">
    <property type="entry name" value="4-HYDROXY-2-OXOGLUTARATE ALDOLASE, MITOCHONDRIAL"/>
    <property type="match status" value="1"/>
</dbReference>
<dbReference type="RefSeq" id="WP_259092708.1">
    <property type="nucleotide sequence ID" value="NZ_CP130454.1"/>
</dbReference>
<dbReference type="InterPro" id="IPR002220">
    <property type="entry name" value="DapA-like"/>
</dbReference>